<comment type="caution">
    <text evidence="2">The sequence shown here is derived from an EMBL/GenBank/DDBJ whole genome shotgun (WGS) entry which is preliminary data.</text>
</comment>
<evidence type="ECO:0008006" key="4">
    <source>
        <dbReference type="Google" id="ProtNLM"/>
    </source>
</evidence>
<keyword evidence="3" id="KW-1185">Reference proteome</keyword>
<name>A0A8S3Z5I0_9EUPU</name>
<protein>
    <recommendedName>
        <fullName evidence="4">Fibronectin type-III domain-containing protein</fullName>
    </recommendedName>
</protein>
<accession>A0A8S3Z5I0</accession>
<dbReference type="SUPFAM" id="SSF49265">
    <property type="entry name" value="Fibronectin type III"/>
    <property type="match status" value="1"/>
</dbReference>
<dbReference type="EMBL" id="CAJHNH020001841">
    <property type="protein sequence ID" value="CAG5124684.1"/>
    <property type="molecule type" value="Genomic_DNA"/>
</dbReference>
<feature type="non-terminal residue" evidence="2">
    <location>
        <position position="79"/>
    </location>
</feature>
<organism evidence="2 3">
    <name type="scientific">Candidula unifasciata</name>
    <dbReference type="NCBI Taxonomy" id="100452"/>
    <lineage>
        <taxon>Eukaryota</taxon>
        <taxon>Metazoa</taxon>
        <taxon>Spiralia</taxon>
        <taxon>Lophotrochozoa</taxon>
        <taxon>Mollusca</taxon>
        <taxon>Gastropoda</taxon>
        <taxon>Heterobranchia</taxon>
        <taxon>Euthyneura</taxon>
        <taxon>Panpulmonata</taxon>
        <taxon>Eupulmonata</taxon>
        <taxon>Stylommatophora</taxon>
        <taxon>Helicina</taxon>
        <taxon>Helicoidea</taxon>
        <taxon>Geomitridae</taxon>
        <taxon>Candidula</taxon>
    </lineage>
</organism>
<evidence type="ECO:0000256" key="1">
    <source>
        <dbReference type="SAM" id="MobiDB-lite"/>
    </source>
</evidence>
<dbReference type="OrthoDB" id="6113973at2759"/>
<gene>
    <name evidence="2" type="ORF">CUNI_LOCUS10242</name>
</gene>
<feature type="region of interest" description="Disordered" evidence="1">
    <location>
        <begin position="51"/>
        <end position="79"/>
    </location>
</feature>
<evidence type="ECO:0000313" key="3">
    <source>
        <dbReference type="Proteomes" id="UP000678393"/>
    </source>
</evidence>
<reference evidence="2" key="1">
    <citation type="submission" date="2021-04" db="EMBL/GenBank/DDBJ databases">
        <authorList>
            <consortium name="Molecular Ecology Group"/>
        </authorList>
    </citation>
    <scope>NUCLEOTIDE SEQUENCE</scope>
</reference>
<feature type="compositionally biased region" description="Polar residues" evidence="1">
    <location>
        <begin position="57"/>
        <end position="69"/>
    </location>
</feature>
<sequence>GTEKQSAPYTYRLRYRDVSRQSDYKFASLNLPSIFMVDLEPASKYEFSVRVHRGDQHSTGAPQLSTPHLNQLPAPAPVM</sequence>
<dbReference type="InterPro" id="IPR013783">
    <property type="entry name" value="Ig-like_fold"/>
</dbReference>
<proteinExistence type="predicted"/>
<evidence type="ECO:0000313" key="2">
    <source>
        <dbReference type="EMBL" id="CAG5124684.1"/>
    </source>
</evidence>
<dbReference type="Gene3D" id="2.60.40.10">
    <property type="entry name" value="Immunoglobulins"/>
    <property type="match status" value="1"/>
</dbReference>
<dbReference type="InterPro" id="IPR036116">
    <property type="entry name" value="FN3_sf"/>
</dbReference>
<dbReference type="Proteomes" id="UP000678393">
    <property type="component" value="Unassembled WGS sequence"/>
</dbReference>
<dbReference type="AlphaFoldDB" id="A0A8S3Z5I0"/>